<dbReference type="SUPFAM" id="SSF55874">
    <property type="entry name" value="ATPase domain of HSP90 chaperone/DNA topoisomerase II/histidine kinase"/>
    <property type="match status" value="1"/>
</dbReference>
<dbReference type="InterPro" id="IPR008207">
    <property type="entry name" value="Sig_transdc_His_kin_Hpt_dom"/>
</dbReference>
<keyword evidence="8" id="KW-0547">Nucleotide-binding</keyword>
<dbReference type="Proteomes" id="UP000244441">
    <property type="component" value="Chromosome"/>
</dbReference>
<feature type="domain" description="Response regulatory" evidence="19">
    <location>
        <begin position="664"/>
        <end position="778"/>
    </location>
</feature>
<dbReference type="PROSITE" id="PS50885">
    <property type="entry name" value="HAMP"/>
    <property type="match status" value="1"/>
</dbReference>
<dbReference type="Pfam" id="PF00512">
    <property type="entry name" value="HisKA"/>
    <property type="match status" value="1"/>
</dbReference>
<organism evidence="22 23">
    <name type="scientific">Saccharobesus litoralis</name>
    <dbReference type="NCBI Taxonomy" id="2172099"/>
    <lineage>
        <taxon>Bacteria</taxon>
        <taxon>Pseudomonadati</taxon>
        <taxon>Pseudomonadota</taxon>
        <taxon>Gammaproteobacteria</taxon>
        <taxon>Alteromonadales</taxon>
        <taxon>Alteromonadaceae</taxon>
        <taxon>Saccharobesus</taxon>
    </lineage>
</organism>
<feature type="modified residue" description="Phosphohistidine" evidence="14">
    <location>
        <position position="835"/>
    </location>
</feature>
<dbReference type="FunFam" id="3.30.565.10:FF:000010">
    <property type="entry name" value="Sensor histidine kinase RcsC"/>
    <property type="match status" value="1"/>
</dbReference>
<dbReference type="InterPro" id="IPR004358">
    <property type="entry name" value="Sig_transdc_His_kin-like_C"/>
</dbReference>
<dbReference type="SMART" id="SM00388">
    <property type="entry name" value="HisKA"/>
    <property type="match status" value="1"/>
</dbReference>
<dbReference type="GO" id="GO:0005524">
    <property type="term" value="F:ATP binding"/>
    <property type="evidence" value="ECO:0007669"/>
    <property type="project" value="UniProtKB-KW"/>
</dbReference>
<dbReference type="SUPFAM" id="SSF47226">
    <property type="entry name" value="Histidine-containing phosphotransfer domain, HPT domain"/>
    <property type="match status" value="1"/>
</dbReference>
<dbReference type="GO" id="GO:0000155">
    <property type="term" value="F:phosphorelay sensor kinase activity"/>
    <property type="evidence" value="ECO:0007669"/>
    <property type="project" value="InterPro"/>
</dbReference>
<dbReference type="Gene3D" id="3.30.565.10">
    <property type="entry name" value="Histidine kinase-like ATPase, C-terminal domain"/>
    <property type="match status" value="1"/>
</dbReference>
<feature type="domain" description="HAMP" evidence="20">
    <location>
        <begin position="316"/>
        <end position="368"/>
    </location>
</feature>
<feature type="domain" description="Histidine kinase" evidence="18">
    <location>
        <begin position="415"/>
        <end position="634"/>
    </location>
</feature>
<dbReference type="RefSeq" id="WP_108601072.1">
    <property type="nucleotide sequence ID" value="NZ_CP026604.1"/>
</dbReference>
<sequence>MKLRNKVFLFVLSAVIIPLSVLGFYAYMQSKTYAQKQAKQYQLHELSQRGMAIQNAFNNHLSALSLLAESEIVDQYVKISRPEERYSLALNPLLRAFANVSKAYNDFYEIRLVKQSGEEDARFSPIFLPNLTDKENNRYWFKHMQSIEGDQALIFDTNQDNNTLALYAIQKIYRTLPSGITLKNKVWGYLVITISPNLLSQVMAESEENAGVSFIIESSQRAFYSDNAMLSTKTLPHYLSTRLIEAAQQQSLFTLNYNNQDMAFGATQLSTGHYLVVGVSLAKLYENTLQLALVSAGITLFMILLVALVTYRTLSNSLLAPIEKLIRASQKISQGKLGVRIRHKRADEIGLVFNSFNEMSNSLNQSRKTLDEYQSHLEEMVSSRTIALQNTNDELKKSRQEAEQANELKSRFLANMSHEIRTPLTAILGFTEHALGKGIQDPEIQLLLQRVAKNSHHLLALINDILDLAKIESGKLELEEIEISLFDLLSDIETYCLNKTHDKNISFAINYHFPVPERFTTDPTRLRQILLNICSNAIKFTKQGQVTIDIHYDSATNDLLIKIRDTGIGMSGEEISRLFNPFVQADLSTTRNYGGTGLGLAITKHLADMLGCKLEVSSVKHQGTQFCIRLNNLINVGQLVDEKPFNEKAQDNSNDIDFNASNKRVLLAEDNPDNQTLVRLLFEPLAVDLQVVENGLLAVEHAIADDFDLILMDMQMPLMGGMEAIGMLKQTGIDTPIIALTANCMASEIEEYTQIGCVETLAKPIDNHLFYKLMKKYLVTQNGLNKLDDKSNAYQNTEQYRQLVASFKLNLPNTVKLMIAAAQQNTLDKVKAEAHKLKGIASSMGYPDITLLAADIEKYAKANDTDNINKRLDKLASLVENME</sequence>
<evidence type="ECO:0000256" key="1">
    <source>
        <dbReference type="ARBA" id="ARBA00000085"/>
    </source>
</evidence>
<keyword evidence="5 15" id="KW-0597">Phosphoprotein</keyword>
<dbReference type="PRINTS" id="PR00344">
    <property type="entry name" value="BCTRLSENSOR"/>
</dbReference>
<dbReference type="CDD" id="cd17546">
    <property type="entry name" value="REC_hyHK_CKI1_RcsC-like"/>
    <property type="match status" value="1"/>
</dbReference>
<dbReference type="Pfam" id="PF00672">
    <property type="entry name" value="HAMP"/>
    <property type="match status" value="1"/>
</dbReference>
<evidence type="ECO:0000313" key="22">
    <source>
        <dbReference type="EMBL" id="AWB64993.1"/>
    </source>
</evidence>
<evidence type="ECO:0000256" key="9">
    <source>
        <dbReference type="ARBA" id="ARBA00022777"/>
    </source>
</evidence>
<dbReference type="PANTHER" id="PTHR45339">
    <property type="entry name" value="HYBRID SIGNAL TRANSDUCTION HISTIDINE KINASE J"/>
    <property type="match status" value="1"/>
</dbReference>
<evidence type="ECO:0000256" key="4">
    <source>
        <dbReference type="ARBA" id="ARBA00022475"/>
    </source>
</evidence>
<dbReference type="OrthoDB" id="9810730at2"/>
<dbReference type="SUPFAM" id="SSF47384">
    <property type="entry name" value="Homodimeric domain of signal transducing histidine kinase"/>
    <property type="match status" value="1"/>
</dbReference>
<dbReference type="SUPFAM" id="SSF158472">
    <property type="entry name" value="HAMP domain-like"/>
    <property type="match status" value="1"/>
</dbReference>
<evidence type="ECO:0000256" key="15">
    <source>
        <dbReference type="PROSITE-ProRule" id="PRU00169"/>
    </source>
</evidence>
<dbReference type="SUPFAM" id="SSF103190">
    <property type="entry name" value="Sensory domain-like"/>
    <property type="match status" value="1"/>
</dbReference>
<dbReference type="Gene3D" id="1.20.120.160">
    <property type="entry name" value="HPT domain"/>
    <property type="match status" value="1"/>
</dbReference>
<dbReference type="EMBL" id="CP026604">
    <property type="protein sequence ID" value="AWB64993.1"/>
    <property type="molecule type" value="Genomic_DNA"/>
</dbReference>
<dbReference type="PROSITE" id="PS50894">
    <property type="entry name" value="HPT"/>
    <property type="match status" value="1"/>
</dbReference>
<keyword evidence="16" id="KW-0175">Coiled coil</keyword>
<dbReference type="InterPro" id="IPR003661">
    <property type="entry name" value="HisK_dim/P_dom"/>
</dbReference>
<dbReference type="InterPro" id="IPR001789">
    <property type="entry name" value="Sig_transdc_resp-reg_receiver"/>
</dbReference>
<dbReference type="InterPro" id="IPR003594">
    <property type="entry name" value="HATPase_dom"/>
</dbReference>
<dbReference type="PROSITE" id="PS50109">
    <property type="entry name" value="HIS_KIN"/>
    <property type="match status" value="1"/>
</dbReference>
<keyword evidence="6" id="KW-0808">Transferase</keyword>
<dbReference type="PROSITE" id="PS50110">
    <property type="entry name" value="RESPONSE_REGULATORY"/>
    <property type="match status" value="1"/>
</dbReference>
<feature type="transmembrane region" description="Helical" evidence="17">
    <location>
        <begin position="289"/>
        <end position="311"/>
    </location>
</feature>
<evidence type="ECO:0000313" key="23">
    <source>
        <dbReference type="Proteomes" id="UP000244441"/>
    </source>
</evidence>
<dbReference type="InterPro" id="IPR029151">
    <property type="entry name" value="Sensor-like_sf"/>
</dbReference>
<evidence type="ECO:0000256" key="16">
    <source>
        <dbReference type="SAM" id="Coils"/>
    </source>
</evidence>
<evidence type="ECO:0000259" key="21">
    <source>
        <dbReference type="PROSITE" id="PS50894"/>
    </source>
</evidence>
<comment type="subcellular location">
    <subcellularLocation>
        <location evidence="2">Cell membrane</location>
        <topology evidence="2">Multi-pass membrane protein</topology>
    </subcellularLocation>
</comment>
<feature type="domain" description="HPt" evidence="21">
    <location>
        <begin position="796"/>
        <end position="883"/>
    </location>
</feature>
<dbReference type="InterPro" id="IPR003660">
    <property type="entry name" value="HAMP_dom"/>
</dbReference>
<evidence type="ECO:0000256" key="8">
    <source>
        <dbReference type="ARBA" id="ARBA00022741"/>
    </source>
</evidence>
<dbReference type="SMART" id="SM00387">
    <property type="entry name" value="HATPase_c"/>
    <property type="match status" value="1"/>
</dbReference>
<dbReference type="Pfam" id="PF01627">
    <property type="entry name" value="Hpt"/>
    <property type="match status" value="1"/>
</dbReference>
<keyword evidence="4" id="KW-1003">Cell membrane</keyword>
<evidence type="ECO:0000256" key="17">
    <source>
        <dbReference type="SAM" id="Phobius"/>
    </source>
</evidence>
<evidence type="ECO:0000256" key="12">
    <source>
        <dbReference type="ARBA" id="ARBA00023012"/>
    </source>
</evidence>
<keyword evidence="10" id="KW-0067">ATP-binding</keyword>
<dbReference type="Gene3D" id="1.10.287.130">
    <property type="match status" value="1"/>
</dbReference>
<dbReference type="KEGG" id="cate:C2869_00410"/>
<dbReference type="AlphaFoldDB" id="A0A2S0VLA6"/>
<keyword evidence="12" id="KW-0902">Two-component regulatory system</keyword>
<dbReference type="InterPro" id="IPR011006">
    <property type="entry name" value="CheY-like_superfamily"/>
</dbReference>
<evidence type="ECO:0000259" key="18">
    <source>
        <dbReference type="PROSITE" id="PS50109"/>
    </source>
</evidence>
<evidence type="ECO:0000259" key="19">
    <source>
        <dbReference type="PROSITE" id="PS50110"/>
    </source>
</evidence>
<dbReference type="CDD" id="cd16922">
    <property type="entry name" value="HATPase_EvgS-ArcB-TorS-like"/>
    <property type="match status" value="1"/>
</dbReference>
<proteinExistence type="predicted"/>
<dbReference type="InterPro" id="IPR036097">
    <property type="entry name" value="HisK_dim/P_sf"/>
</dbReference>
<dbReference type="SMART" id="SM00304">
    <property type="entry name" value="HAMP"/>
    <property type="match status" value="1"/>
</dbReference>
<evidence type="ECO:0000256" key="14">
    <source>
        <dbReference type="PROSITE-ProRule" id="PRU00110"/>
    </source>
</evidence>
<gene>
    <name evidence="22" type="ORF">C2869_00410</name>
</gene>
<feature type="modified residue" description="4-aspartylphosphate" evidence="15">
    <location>
        <position position="713"/>
    </location>
</feature>
<dbReference type="InterPro" id="IPR036890">
    <property type="entry name" value="HATPase_C_sf"/>
</dbReference>
<dbReference type="CDD" id="cd06225">
    <property type="entry name" value="HAMP"/>
    <property type="match status" value="1"/>
</dbReference>
<dbReference type="PANTHER" id="PTHR45339:SF1">
    <property type="entry name" value="HYBRID SIGNAL TRANSDUCTION HISTIDINE KINASE J"/>
    <property type="match status" value="1"/>
</dbReference>
<evidence type="ECO:0000259" key="20">
    <source>
        <dbReference type="PROSITE" id="PS50885"/>
    </source>
</evidence>
<dbReference type="SMART" id="SM00448">
    <property type="entry name" value="REC"/>
    <property type="match status" value="1"/>
</dbReference>
<dbReference type="CDD" id="cd00082">
    <property type="entry name" value="HisKA"/>
    <property type="match status" value="1"/>
</dbReference>
<evidence type="ECO:0000256" key="7">
    <source>
        <dbReference type="ARBA" id="ARBA00022692"/>
    </source>
</evidence>
<feature type="coiled-coil region" evidence="16">
    <location>
        <begin position="385"/>
        <end position="415"/>
    </location>
</feature>
<evidence type="ECO:0000256" key="10">
    <source>
        <dbReference type="ARBA" id="ARBA00022840"/>
    </source>
</evidence>
<feature type="transmembrane region" description="Helical" evidence="17">
    <location>
        <begin position="7"/>
        <end position="28"/>
    </location>
</feature>
<evidence type="ECO:0000256" key="6">
    <source>
        <dbReference type="ARBA" id="ARBA00022679"/>
    </source>
</evidence>
<keyword evidence="13 17" id="KW-0472">Membrane</keyword>
<dbReference type="GO" id="GO:0005886">
    <property type="term" value="C:plasma membrane"/>
    <property type="evidence" value="ECO:0007669"/>
    <property type="project" value="UniProtKB-SubCell"/>
</dbReference>
<comment type="catalytic activity">
    <reaction evidence="1">
        <text>ATP + protein L-histidine = ADP + protein N-phospho-L-histidine.</text>
        <dbReference type="EC" id="2.7.13.3"/>
    </reaction>
</comment>
<evidence type="ECO:0000256" key="3">
    <source>
        <dbReference type="ARBA" id="ARBA00012438"/>
    </source>
</evidence>
<dbReference type="Gene3D" id="3.40.50.2300">
    <property type="match status" value="1"/>
</dbReference>
<dbReference type="EC" id="2.7.13.3" evidence="3"/>
<dbReference type="InterPro" id="IPR005467">
    <property type="entry name" value="His_kinase_dom"/>
</dbReference>
<accession>A0A2S0VLA6</accession>
<dbReference type="Gene3D" id="6.10.340.10">
    <property type="match status" value="1"/>
</dbReference>
<keyword evidence="23" id="KW-1185">Reference proteome</keyword>
<evidence type="ECO:0000256" key="13">
    <source>
        <dbReference type="ARBA" id="ARBA00023136"/>
    </source>
</evidence>
<evidence type="ECO:0000256" key="11">
    <source>
        <dbReference type="ARBA" id="ARBA00022989"/>
    </source>
</evidence>
<name>A0A2S0VLA6_9ALTE</name>
<dbReference type="Pfam" id="PF00072">
    <property type="entry name" value="Response_reg"/>
    <property type="match status" value="1"/>
</dbReference>
<keyword evidence="7 17" id="KW-0812">Transmembrane</keyword>
<evidence type="ECO:0000256" key="5">
    <source>
        <dbReference type="ARBA" id="ARBA00022553"/>
    </source>
</evidence>
<reference evidence="22 23" key="1">
    <citation type="submission" date="2018-01" db="EMBL/GenBank/DDBJ databases">
        <title>Genome sequence of a Cantenovulum-like bacteria.</title>
        <authorList>
            <person name="Tan W.R."/>
            <person name="Lau N.-S."/>
            <person name="Go F."/>
            <person name="Amirul A.-A.A."/>
        </authorList>
    </citation>
    <scope>NUCLEOTIDE SEQUENCE [LARGE SCALE GENOMIC DNA]</scope>
    <source>
        <strain evidence="22 23">CCB-QB4</strain>
    </source>
</reference>
<protein>
    <recommendedName>
        <fullName evidence="3">histidine kinase</fullName>
        <ecNumber evidence="3">2.7.13.3</ecNumber>
    </recommendedName>
</protein>
<keyword evidence="9" id="KW-0418">Kinase</keyword>
<dbReference type="Pfam" id="PF02518">
    <property type="entry name" value="HATPase_c"/>
    <property type="match status" value="1"/>
</dbReference>
<dbReference type="InterPro" id="IPR036641">
    <property type="entry name" value="HPT_dom_sf"/>
</dbReference>
<dbReference type="SUPFAM" id="SSF52172">
    <property type="entry name" value="CheY-like"/>
    <property type="match status" value="1"/>
</dbReference>
<evidence type="ECO:0000256" key="2">
    <source>
        <dbReference type="ARBA" id="ARBA00004651"/>
    </source>
</evidence>
<keyword evidence="11 17" id="KW-1133">Transmembrane helix</keyword>